<reference evidence="1" key="1">
    <citation type="submission" date="2021-09" db="EMBL/GenBank/DDBJ databases">
        <authorList>
            <consortium name="AG Swart"/>
            <person name="Singh M."/>
            <person name="Singh A."/>
            <person name="Seah K."/>
            <person name="Emmerich C."/>
        </authorList>
    </citation>
    <scope>NUCLEOTIDE SEQUENCE</scope>
    <source>
        <strain evidence="1">ATCC30299</strain>
    </source>
</reference>
<dbReference type="Proteomes" id="UP001162131">
    <property type="component" value="Unassembled WGS sequence"/>
</dbReference>
<dbReference type="AlphaFoldDB" id="A0AAU9JS86"/>
<keyword evidence="2" id="KW-1185">Reference proteome</keyword>
<protein>
    <submittedName>
        <fullName evidence="1">Uncharacterized protein</fullName>
    </submittedName>
</protein>
<organism evidence="1 2">
    <name type="scientific">Blepharisma stoltei</name>
    <dbReference type="NCBI Taxonomy" id="1481888"/>
    <lineage>
        <taxon>Eukaryota</taxon>
        <taxon>Sar</taxon>
        <taxon>Alveolata</taxon>
        <taxon>Ciliophora</taxon>
        <taxon>Postciliodesmatophora</taxon>
        <taxon>Heterotrichea</taxon>
        <taxon>Heterotrichida</taxon>
        <taxon>Blepharismidae</taxon>
        <taxon>Blepharisma</taxon>
    </lineage>
</organism>
<proteinExistence type="predicted"/>
<dbReference type="EMBL" id="CAJZBQ010000046">
    <property type="protein sequence ID" value="CAG9328459.1"/>
    <property type="molecule type" value="Genomic_DNA"/>
</dbReference>
<name>A0AAU9JS86_9CILI</name>
<accession>A0AAU9JS86</accession>
<evidence type="ECO:0000313" key="1">
    <source>
        <dbReference type="EMBL" id="CAG9328459.1"/>
    </source>
</evidence>
<gene>
    <name evidence="1" type="ORF">BSTOLATCC_MIC46460</name>
</gene>
<sequence>MDRLIEYLNRKIAVTATEISKDFGVSLGEARKMLFNYIQNYESNFNCIYSSFDPSNRKFSLITEEQMFNCSMCEIEVYGIVRENYDKITLLTNSYKLRDDPPLGNHKKGVLVSTLPVVKIENRIQKDGTPAITTGKKLKRNSLDFYFNPPKRVKPNCELSISDIKRQVKLNNDGKLVLEEHITYEEQ</sequence>
<evidence type="ECO:0000313" key="2">
    <source>
        <dbReference type="Proteomes" id="UP001162131"/>
    </source>
</evidence>
<comment type="caution">
    <text evidence="1">The sequence shown here is derived from an EMBL/GenBank/DDBJ whole genome shotgun (WGS) entry which is preliminary data.</text>
</comment>